<evidence type="ECO:0000313" key="2">
    <source>
        <dbReference type="RefSeq" id="XP_033457127.1"/>
    </source>
</evidence>
<accession>A0A6J3LWE8</accession>
<dbReference type="RefSeq" id="XP_033457127.1">
    <property type="nucleotide sequence ID" value="XM_033608637.1"/>
</dbReference>
<evidence type="ECO:0000313" key="1">
    <source>
        <dbReference type="Proteomes" id="UP000504637"/>
    </source>
</evidence>
<name>A0A6J3LWE8_9PEZI</name>
<dbReference type="Proteomes" id="UP000504637">
    <property type="component" value="Unplaced"/>
</dbReference>
<dbReference type="GeneID" id="54366437"/>
<dbReference type="AlphaFoldDB" id="A0A6J3LWE8"/>
<sequence length="204" mass="24125">MKSRKHVLSSHRGLHTMAEASEGFGIKKSVRGQLPVRTHLSRERKSPVLHRRASIDPYKMGDGLDPDHSFLRGLRHEHVVLDVIIRKRNPRGWSRGRRRRLCRYWRLYARSMTRGEHFPTEVRCNGWNHQRTGRDRFDGMNECVVDGQSVSGLFSRRYGSWFVFTLSIVRGRLEGWRVFVLRPGARRIWYISCRKRIRSPAYNE</sequence>
<reference evidence="2" key="3">
    <citation type="submission" date="2025-08" db="UniProtKB">
        <authorList>
            <consortium name="RefSeq"/>
        </authorList>
    </citation>
    <scope>IDENTIFICATION</scope>
    <source>
        <strain evidence="2">CBS 342.82</strain>
    </source>
</reference>
<gene>
    <name evidence="2" type="ORF">K489DRAFT_46630</name>
</gene>
<keyword evidence="1" id="KW-1185">Reference proteome</keyword>
<reference evidence="2" key="2">
    <citation type="submission" date="2020-04" db="EMBL/GenBank/DDBJ databases">
        <authorList>
            <consortium name="NCBI Genome Project"/>
        </authorList>
    </citation>
    <scope>NUCLEOTIDE SEQUENCE</scope>
    <source>
        <strain evidence="2">CBS 342.82</strain>
    </source>
</reference>
<organism evidence="2">
    <name type="scientific">Dissoconium aciculare CBS 342.82</name>
    <dbReference type="NCBI Taxonomy" id="1314786"/>
    <lineage>
        <taxon>Eukaryota</taxon>
        <taxon>Fungi</taxon>
        <taxon>Dikarya</taxon>
        <taxon>Ascomycota</taxon>
        <taxon>Pezizomycotina</taxon>
        <taxon>Dothideomycetes</taxon>
        <taxon>Dothideomycetidae</taxon>
        <taxon>Mycosphaerellales</taxon>
        <taxon>Dissoconiaceae</taxon>
        <taxon>Dissoconium</taxon>
    </lineage>
</organism>
<reference evidence="2" key="1">
    <citation type="submission" date="2020-01" db="EMBL/GenBank/DDBJ databases">
        <authorList>
            <consortium name="DOE Joint Genome Institute"/>
            <person name="Haridas S."/>
            <person name="Albert R."/>
            <person name="Binder M."/>
            <person name="Bloem J."/>
            <person name="Labutti K."/>
            <person name="Salamov A."/>
            <person name="Andreopoulos B."/>
            <person name="Baker S.E."/>
            <person name="Barry K."/>
            <person name="Bills G."/>
            <person name="Bluhm B.H."/>
            <person name="Cannon C."/>
            <person name="Castanera R."/>
            <person name="Culley D.E."/>
            <person name="Daum C."/>
            <person name="Ezra D."/>
            <person name="Gonzalez J.B."/>
            <person name="Henrissat B."/>
            <person name="Kuo A."/>
            <person name="Liang C."/>
            <person name="Lipzen A."/>
            <person name="Lutzoni F."/>
            <person name="Magnuson J."/>
            <person name="Mondo S."/>
            <person name="Nolan M."/>
            <person name="Ohm R."/>
            <person name="Pangilinan J."/>
            <person name="Park H.-J."/>
            <person name="Ramirez L."/>
            <person name="Alfaro M."/>
            <person name="Sun H."/>
            <person name="Tritt A."/>
            <person name="Yoshinaga Y."/>
            <person name="Zwiers L.-H."/>
            <person name="Turgeon B.G."/>
            <person name="Goodwin S.B."/>
            <person name="Spatafora J.W."/>
            <person name="Crous P.W."/>
            <person name="Grigoriev I.V."/>
        </authorList>
    </citation>
    <scope>NUCLEOTIDE SEQUENCE</scope>
    <source>
        <strain evidence="2">CBS 342.82</strain>
    </source>
</reference>
<protein>
    <submittedName>
        <fullName evidence="2">Uncharacterized protein</fullName>
    </submittedName>
</protein>
<proteinExistence type="predicted"/>